<feature type="binding site" evidence="9">
    <location>
        <position position="210"/>
    </location>
    <ligand>
        <name>substrate</name>
    </ligand>
</feature>
<dbReference type="AlphaFoldDB" id="A0A378YQM5"/>
<dbReference type="HAMAP" id="MF_00197">
    <property type="entry name" value="DAP_epimerase"/>
    <property type="match status" value="1"/>
</dbReference>
<comment type="catalytic activity">
    <reaction evidence="8 9">
        <text>(2S,6S)-2,6-diaminopimelate = meso-2,6-diaminopimelate</text>
        <dbReference type="Rhea" id="RHEA:15393"/>
        <dbReference type="ChEBI" id="CHEBI:57609"/>
        <dbReference type="ChEBI" id="CHEBI:57791"/>
        <dbReference type="EC" id="5.1.1.7"/>
    </reaction>
</comment>
<evidence type="ECO:0000256" key="3">
    <source>
        <dbReference type="ARBA" id="ARBA00013080"/>
    </source>
</evidence>
<dbReference type="PANTHER" id="PTHR31689:SF0">
    <property type="entry name" value="DIAMINOPIMELATE EPIMERASE"/>
    <property type="match status" value="1"/>
</dbReference>
<comment type="pathway">
    <text evidence="1 9">Amino-acid biosynthesis; L-lysine biosynthesis via DAP pathway; DL-2,6-diaminopimelate from LL-2,6-diaminopimelate: step 1/1.</text>
</comment>
<evidence type="ECO:0000256" key="8">
    <source>
        <dbReference type="ARBA" id="ARBA00051712"/>
    </source>
</evidence>
<evidence type="ECO:0000313" key="12">
    <source>
        <dbReference type="Proteomes" id="UP000254573"/>
    </source>
</evidence>
<keyword evidence="6 9" id="KW-0457">Lysine biosynthesis</keyword>
<keyword evidence="4 9" id="KW-0963">Cytoplasm</keyword>
<dbReference type="PROSITE" id="PS01326">
    <property type="entry name" value="DAP_EPIMERASE"/>
    <property type="match status" value="1"/>
</dbReference>
<feature type="active site" evidence="10">
    <location>
        <position position="86"/>
    </location>
</feature>
<feature type="active site" description="Proton donor" evidence="9">
    <location>
        <position position="86"/>
    </location>
</feature>
<dbReference type="STRING" id="93220.A6P55_12515"/>
<dbReference type="EC" id="5.1.1.7" evidence="3 9"/>
<dbReference type="InterPro" id="IPR001653">
    <property type="entry name" value="DAP_epimerase_DapF"/>
</dbReference>
<comment type="subunit">
    <text evidence="9">Homodimer.</text>
</comment>
<feature type="active site" description="Proton acceptor" evidence="9">
    <location>
        <position position="237"/>
    </location>
</feature>
<dbReference type="EMBL" id="UGSG01000001">
    <property type="protein sequence ID" value="SUA79098.1"/>
    <property type="molecule type" value="Genomic_DNA"/>
</dbReference>
<name>A0A378YQM5_9BURK</name>
<feature type="binding site" evidence="9">
    <location>
        <begin position="87"/>
        <end position="88"/>
    </location>
    <ligand>
        <name>substrate</name>
    </ligand>
</feature>
<feature type="site" description="Could be important to modulate the pK values of the two catalytic cysteine residues" evidence="9">
    <location>
        <position position="228"/>
    </location>
</feature>
<accession>A0A378YQM5</accession>
<dbReference type="Gene3D" id="3.10.310.10">
    <property type="entry name" value="Diaminopimelate Epimerase, Chain A, domain 1"/>
    <property type="match status" value="2"/>
</dbReference>
<protein>
    <recommendedName>
        <fullName evidence="3 9">Diaminopimelate epimerase</fullName>
        <shortName evidence="9">DAP epimerase</shortName>
        <ecNumber evidence="3 9">5.1.1.7</ecNumber>
    </recommendedName>
    <alternativeName>
        <fullName evidence="9">PLP-independent amino acid racemase</fullName>
    </alternativeName>
</protein>
<dbReference type="GO" id="GO:0009089">
    <property type="term" value="P:lysine biosynthetic process via diaminopimelate"/>
    <property type="evidence" value="ECO:0007669"/>
    <property type="project" value="UniProtKB-UniRule"/>
</dbReference>
<evidence type="ECO:0000256" key="1">
    <source>
        <dbReference type="ARBA" id="ARBA00005196"/>
    </source>
</evidence>
<dbReference type="GO" id="GO:0008837">
    <property type="term" value="F:diaminopimelate epimerase activity"/>
    <property type="evidence" value="ECO:0007669"/>
    <property type="project" value="UniProtKB-UniRule"/>
</dbReference>
<feature type="site" description="Could be important to modulate the pK values of the two catalytic cysteine residues" evidence="9">
    <location>
        <position position="179"/>
    </location>
</feature>
<evidence type="ECO:0000256" key="6">
    <source>
        <dbReference type="ARBA" id="ARBA00023154"/>
    </source>
</evidence>
<evidence type="ECO:0000256" key="4">
    <source>
        <dbReference type="ARBA" id="ARBA00022490"/>
    </source>
</evidence>
<feature type="binding site" evidence="9">
    <location>
        <position position="77"/>
    </location>
    <ligand>
        <name>substrate</name>
    </ligand>
</feature>
<evidence type="ECO:0000256" key="5">
    <source>
        <dbReference type="ARBA" id="ARBA00022605"/>
    </source>
</evidence>
<dbReference type="FunFam" id="3.10.310.10:FF:000001">
    <property type="entry name" value="Diaminopimelate epimerase"/>
    <property type="match status" value="1"/>
</dbReference>
<evidence type="ECO:0000256" key="7">
    <source>
        <dbReference type="ARBA" id="ARBA00023235"/>
    </source>
</evidence>
<feature type="binding site" evidence="9">
    <location>
        <position position="57"/>
    </location>
    <ligand>
        <name>substrate</name>
    </ligand>
</feature>
<proteinExistence type="inferred from homology"/>
<dbReference type="NCBIfam" id="TIGR00652">
    <property type="entry name" value="DapF"/>
    <property type="match status" value="1"/>
</dbReference>
<dbReference type="UniPathway" id="UPA00034">
    <property type="reaction ID" value="UER00025"/>
</dbReference>
<dbReference type="PANTHER" id="PTHR31689">
    <property type="entry name" value="DIAMINOPIMELATE EPIMERASE, CHLOROPLASTIC"/>
    <property type="match status" value="1"/>
</dbReference>
<keyword evidence="7 9" id="KW-0413">Isomerase</keyword>
<evidence type="ECO:0000313" key="11">
    <source>
        <dbReference type="EMBL" id="SUA79098.1"/>
    </source>
</evidence>
<feature type="binding site" evidence="9">
    <location>
        <position position="177"/>
    </location>
    <ligand>
        <name>substrate</name>
    </ligand>
</feature>
<sequence>MRVDLLHYNSGMKLKFTKMQGAGNDFVVIDGISQTIDFTPEQWRALADRHFGVGADQLLLVERSTLPGVDFRYRIFNADGGEVEHCGNGARCFVKFVRDTGLTDKRSVRVEVQQGVITLTMREDGQVSVDMGAPILTPSDVPFDTAGLQGRGEGDDTLWPLDVAGKTTWISVVSMGNPHAVQVVDNVDTAPVETDGPLVERHARFPRRVNAGFLQVVGPHQARLRVYERGAGETLACGTGACAAAVAGIRRGLLRAPVAIETHGGMLTIDWDGANGSVIMTGPAATVFEGTIEI</sequence>
<organism evidence="11 12">
    <name type="scientific">Pandoraea pnomenusa</name>
    <dbReference type="NCBI Taxonomy" id="93220"/>
    <lineage>
        <taxon>Bacteria</taxon>
        <taxon>Pseudomonadati</taxon>
        <taxon>Pseudomonadota</taxon>
        <taxon>Betaproteobacteria</taxon>
        <taxon>Burkholderiales</taxon>
        <taxon>Burkholderiaceae</taxon>
        <taxon>Pandoraea</taxon>
    </lineage>
</organism>
<comment type="similarity">
    <text evidence="2 9">Belongs to the diaminopimelate epimerase family.</text>
</comment>
<reference evidence="11 12" key="1">
    <citation type="submission" date="2018-06" db="EMBL/GenBank/DDBJ databases">
        <authorList>
            <consortium name="Pathogen Informatics"/>
            <person name="Doyle S."/>
        </authorList>
    </citation>
    <scope>NUCLEOTIDE SEQUENCE [LARGE SCALE GENOMIC DNA]</scope>
    <source>
        <strain evidence="11 12">NCTC13160</strain>
    </source>
</reference>
<evidence type="ECO:0000256" key="10">
    <source>
        <dbReference type="PROSITE-ProRule" id="PRU10125"/>
    </source>
</evidence>
<feature type="binding site" evidence="9">
    <location>
        <position position="24"/>
    </location>
    <ligand>
        <name>substrate</name>
    </ligand>
</feature>
<evidence type="ECO:0000256" key="2">
    <source>
        <dbReference type="ARBA" id="ARBA00010219"/>
    </source>
</evidence>
<comment type="function">
    <text evidence="9">Catalyzes the stereoinversion of LL-2,6-diaminopimelate (L,L-DAP) to meso-diaminopimelate (meso-DAP), a precursor of L-lysine and an essential component of the bacterial peptidoglycan.</text>
</comment>
<comment type="subcellular location">
    <subcellularLocation>
        <location evidence="9">Cytoplasm</location>
    </subcellularLocation>
</comment>
<keyword evidence="5 9" id="KW-0028">Amino-acid biosynthesis</keyword>
<dbReference type="Pfam" id="PF01678">
    <property type="entry name" value="DAP_epimerase"/>
    <property type="match status" value="2"/>
</dbReference>
<feature type="binding site" evidence="9">
    <location>
        <begin position="238"/>
        <end position="239"/>
    </location>
    <ligand>
        <name>substrate</name>
    </ligand>
</feature>
<dbReference type="SUPFAM" id="SSF54506">
    <property type="entry name" value="Diaminopimelate epimerase-like"/>
    <property type="match status" value="1"/>
</dbReference>
<dbReference type="GO" id="GO:0005829">
    <property type="term" value="C:cytosol"/>
    <property type="evidence" value="ECO:0007669"/>
    <property type="project" value="TreeGrafter"/>
</dbReference>
<gene>
    <name evidence="9 11" type="primary">dapF</name>
    <name evidence="11" type="ORF">NCTC13160_03037</name>
</gene>
<evidence type="ECO:0000256" key="9">
    <source>
        <dbReference type="HAMAP-Rule" id="MF_00197"/>
    </source>
</evidence>
<dbReference type="Proteomes" id="UP000254573">
    <property type="component" value="Unassembled WGS sequence"/>
</dbReference>
<dbReference type="InterPro" id="IPR018510">
    <property type="entry name" value="DAP_epimerase_AS"/>
</dbReference>
<feature type="binding site" evidence="9">
    <location>
        <begin position="228"/>
        <end position="229"/>
    </location>
    <ligand>
        <name>substrate</name>
    </ligand>
</feature>